<dbReference type="Proteomes" id="UP000019486">
    <property type="component" value="Unassembled WGS sequence"/>
</dbReference>
<reference evidence="1 2" key="1">
    <citation type="submission" date="2013-08" db="EMBL/GenBank/DDBJ databases">
        <title>The genome sequence of Skermanella stibiiresistens.</title>
        <authorList>
            <person name="Zhu W."/>
            <person name="Wang G."/>
        </authorList>
    </citation>
    <scope>NUCLEOTIDE SEQUENCE [LARGE SCALE GENOMIC DNA]</scope>
    <source>
        <strain evidence="1 2">SB22</strain>
    </source>
</reference>
<proteinExistence type="predicted"/>
<dbReference type="EMBL" id="AVFL01000060">
    <property type="protein sequence ID" value="EWY35921.1"/>
    <property type="molecule type" value="Genomic_DNA"/>
</dbReference>
<dbReference type="AlphaFoldDB" id="W9GTA2"/>
<organism evidence="1 2">
    <name type="scientific">Skermanella stibiiresistens SB22</name>
    <dbReference type="NCBI Taxonomy" id="1385369"/>
    <lineage>
        <taxon>Bacteria</taxon>
        <taxon>Pseudomonadati</taxon>
        <taxon>Pseudomonadota</taxon>
        <taxon>Alphaproteobacteria</taxon>
        <taxon>Rhodospirillales</taxon>
        <taxon>Azospirillaceae</taxon>
        <taxon>Skermanella</taxon>
    </lineage>
</organism>
<keyword evidence="2" id="KW-1185">Reference proteome</keyword>
<dbReference type="STRING" id="1385369.N825_32230"/>
<gene>
    <name evidence="1" type="ORF">N825_32230</name>
</gene>
<name>W9GTA2_9PROT</name>
<accession>W9GTA2</accession>
<protein>
    <submittedName>
        <fullName evidence="1">Uncharacterized protein</fullName>
    </submittedName>
</protein>
<evidence type="ECO:0000313" key="1">
    <source>
        <dbReference type="EMBL" id="EWY35921.1"/>
    </source>
</evidence>
<sequence>MVVNDRRVLRRDKVVWSGTGRSRSSIPMMEFSIPSVRRQGLPIAKRSMTAVSITMSE</sequence>
<comment type="caution">
    <text evidence="1">The sequence shown here is derived from an EMBL/GenBank/DDBJ whole genome shotgun (WGS) entry which is preliminary data.</text>
</comment>
<evidence type="ECO:0000313" key="2">
    <source>
        <dbReference type="Proteomes" id="UP000019486"/>
    </source>
</evidence>